<dbReference type="OrthoDB" id="1431247at2759"/>
<dbReference type="PROSITE" id="PS01031">
    <property type="entry name" value="SHSP"/>
    <property type="match status" value="1"/>
</dbReference>
<dbReference type="InterPro" id="IPR001436">
    <property type="entry name" value="Alpha-crystallin/sHSP_animal"/>
</dbReference>
<feature type="domain" description="SHSP" evidence="4">
    <location>
        <begin position="55"/>
        <end position="168"/>
    </location>
</feature>
<evidence type="ECO:0000313" key="5">
    <source>
        <dbReference type="EMBL" id="CAG7714168.1"/>
    </source>
</evidence>
<dbReference type="EMBL" id="CAJVCH010033798">
    <property type="protein sequence ID" value="CAG7714168.1"/>
    <property type="molecule type" value="Genomic_DNA"/>
</dbReference>
<reference evidence="5" key="1">
    <citation type="submission" date="2021-06" db="EMBL/GenBank/DDBJ databases">
        <authorList>
            <person name="Hodson N. C."/>
            <person name="Mongue J. A."/>
            <person name="Jaron S. K."/>
        </authorList>
    </citation>
    <scope>NUCLEOTIDE SEQUENCE</scope>
</reference>
<dbReference type="GO" id="GO:0042026">
    <property type="term" value="P:protein refolding"/>
    <property type="evidence" value="ECO:0007669"/>
    <property type="project" value="TreeGrafter"/>
</dbReference>
<proteinExistence type="inferred from homology"/>
<evidence type="ECO:0000256" key="1">
    <source>
        <dbReference type="PROSITE-ProRule" id="PRU00285"/>
    </source>
</evidence>
<organism evidence="5 6">
    <name type="scientific">Allacma fusca</name>
    <dbReference type="NCBI Taxonomy" id="39272"/>
    <lineage>
        <taxon>Eukaryota</taxon>
        <taxon>Metazoa</taxon>
        <taxon>Ecdysozoa</taxon>
        <taxon>Arthropoda</taxon>
        <taxon>Hexapoda</taxon>
        <taxon>Collembola</taxon>
        <taxon>Symphypleona</taxon>
        <taxon>Sminthuridae</taxon>
        <taxon>Allacma</taxon>
    </lineage>
</organism>
<evidence type="ECO:0000259" key="4">
    <source>
        <dbReference type="PROSITE" id="PS01031"/>
    </source>
</evidence>
<dbReference type="GO" id="GO:0005737">
    <property type="term" value="C:cytoplasm"/>
    <property type="evidence" value="ECO:0007669"/>
    <property type="project" value="TreeGrafter"/>
</dbReference>
<evidence type="ECO:0000256" key="2">
    <source>
        <dbReference type="RuleBase" id="RU003616"/>
    </source>
</evidence>
<dbReference type="PANTHER" id="PTHR45640:SF26">
    <property type="entry name" value="RE23625P"/>
    <property type="match status" value="1"/>
</dbReference>
<sequence>MSLWGGNLPVPHFTPRSWNTLAVMEDSLRDMDRHFNRMFRDVNALLRDLPRLTPNEVLGTESEIVTEGDQKKFQMKLLLGEHFTPENVKVTMKDRLVTVEAKADLMSEDGSSRLYQEITRKFLLPEKLNMKEVKSIMGPDGILKIEAPVPPGALPEPPKPKEIPIQLE</sequence>
<evidence type="ECO:0000313" key="6">
    <source>
        <dbReference type="Proteomes" id="UP000708208"/>
    </source>
</evidence>
<protein>
    <recommendedName>
        <fullName evidence="4">SHSP domain-containing protein</fullName>
    </recommendedName>
</protein>
<dbReference type="Proteomes" id="UP000708208">
    <property type="component" value="Unassembled WGS sequence"/>
</dbReference>
<dbReference type="GO" id="GO:0051082">
    <property type="term" value="F:unfolded protein binding"/>
    <property type="evidence" value="ECO:0007669"/>
    <property type="project" value="TreeGrafter"/>
</dbReference>
<evidence type="ECO:0000256" key="3">
    <source>
        <dbReference type="SAM" id="MobiDB-lite"/>
    </source>
</evidence>
<dbReference type="CDD" id="cd06526">
    <property type="entry name" value="metazoan_ACD"/>
    <property type="match status" value="1"/>
</dbReference>
<dbReference type="PANTHER" id="PTHR45640">
    <property type="entry name" value="HEAT SHOCK PROTEIN HSP-12.2-RELATED"/>
    <property type="match status" value="1"/>
</dbReference>
<comment type="similarity">
    <text evidence="1 2">Belongs to the small heat shock protein (HSP20) family.</text>
</comment>
<comment type="caution">
    <text evidence="5">The sequence shown here is derived from an EMBL/GenBank/DDBJ whole genome shotgun (WGS) entry which is preliminary data.</text>
</comment>
<dbReference type="GO" id="GO:0009408">
    <property type="term" value="P:response to heat"/>
    <property type="evidence" value="ECO:0007669"/>
    <property type="project" value="TreeGrafter"/>
</dbReference>
<dbReference type="Pfam" id="PF00011">
    <property type="entry name" value="HSP20"/>
    <property type="match status" value="1"/>
</dbReference>
<feature type="region of interest" description="Disordered" evidence="3">
    <location>
        <begin position="147"/>
        <end position="168"/>
    </location>
</feature>
<gene>
    <name evidence="5" type="ORF">AFUS01_LOCUS5317</name>
</gene>
<name>A0A8J2JFF6_9HEXA</name>
<dbReference type="AlphaFoldDB" id="A0A8J2JFF6"/>
<keyword evidence="6" id="KW-1185">Reference proteome</keyword>
<accession>A0A8J2JFF6</accession>
<dbReference type="InterPro" id="IPR002068">
    <property type="entry name" value="A-crystallin/Hsp20_dom"/>
</dbReference>
<dbReference type="GO" id="GO:0005634">
    <property type="term" value="C:nucleus"/>
    <property type="evidence" value="ECO:0007669"/>
    <property type="project" value="TreeGrafter"/>
</dbReference>
<feature type="compositionally biased region" description="Pro residues" evidence="3">
    <location>
        <begin position="148"/>
        <end position="157"/>
    </location>
</feature>